<name>A0A4U5P9X1_STECR</name>
<feature type="transmembrane region" description="Helical" evidence="6">
    <location>
        <begin position="116"/>
        <end position="139"/>
    </location>
</feature>
<comment type="caution">
    <text evidence="8">The sequence shown here is derived from an EMBL/GenBank/DDBJ whole genome shotgun (WGS) entry which is preliminary data.</text>
</comment>
<proteinExistence type="predicted"/>
<dbReference type="OrthoDB" id="5876465at2759"/>
<protein>
    <recommendedName>
        <fullName evidence="10">Syndecan/Neurexin domain-containing protein</fullName>
    </recommendedName>
</protein>
<keyword evidence="2 6" id="KW-0812">Transmembrane</keyword>
<feature type="chain" id="PRO_5020356194" description="Syndecan/Neurexin domain-containing protein" evidence="7">
    <location>
        <begin position="28"/>
        <end position="230"/>
    </location>
</feature>
<feature type="region of interest" description="Disordered" evidence="5">
    <location>
        <begin position="54"/>
        <end position="111"/>
    </location>
</feature>
<evidence type="ECO:0000313" key="8">
    <source>
        <dbReference type="EMBL" id="TKR93078.1"/>
    </source>
</evidence>
<evidence type="ECO:0000256" key="2">
    <source>
        <dbReference type="ARBA" id="ARBA00022692"/>
    </source>
</evidence>
<feature type="compositionally biased region" description="Polar residues" evidence="5">
    <location>
        <begin position="89"/>
        <end position="111"/>
    </location>
</feature>
<evidence type="ECO:0000256" key="6">
    <source>
        <dbReference type="SAM" id="Phobius"/>
    </source>
</evidence>
<feature type="signal peptide" evidence="7">
    <location>
        <begin position="1"/>
        <end position="27"/>
    </location>
</feature>
<accession>A0A4U5P9X1</accession>
<gene>
    <name evidence="8" type="ORF">L596_007605</name>
</gene>
<evidence type="ECO:0000256" key="3">
    <source>
        <dbReference type="ARBA" id="ARBA00022989"/>
    </source>
</evidence>
<evidence type="ECO:0000256" key="1">
    <source>
        <dbReference type="ARBA" id="ARBA00004167"/>
    </source>
</evidence>
<keyword evidence="7" id="KW-0732">Signal</keyword>
<reference evidence="8 9" key="2">
    <citation type="journal article" date="2019" name="G3 (Bethesda)">
        <title>Hybrid Assembly of the Genome of the Entomopathogenic Nematode Steinernema carpocapsae Identifies the X-Chromosome.</title>
        <authorList>
            <person name="Serra L."/>
            <person name="Macchietto M."/>
            <person name="Macias-Munoz A."/>
            <person name="McGill C.J."/>
            <person name="Rodriguez I.M."/>
            <person name="Rodriguez B."/>
            <person name="Murad R."/>
            <person name="Mortazavi A."/>
        </authorList>
    </citation>
    <scope>NUCLEOTIDE SEQUENCE [LARGE SCALE GENOMIC DNA]</scope>
    <source>
        <strain evidence="8 9">ALL</strain>
    </source>
</reference>
<evidence type="ECO:0000256" key="5">
    <source>
        <dbReference type="SAM" id="MobiDB-lite"/>
    </source>
</evidence>
<dbReference type="GO" id="GO:0016020">
    <property type="term" value="C:membrane"/>
    <property type="evidence" value="ECO:0007669"/>
    <property type="project" value="UniProtKB-SubCell"/>
</dbReference>
<dbReference type="InterPro" id="IPR051694">
    <property type="entry name" value="Immunoregulatory_rcpt-like"/>
</dbReference>
<evidence type="ECO:0000313" key="9">
    <source>
        <dbReference type="Proteomes" id="UP000298663"/>
    </source>
</evidence>
<evidence type="ECO:0000256" key="4">
    <source>
        <dbReference type="ARBA" id="ARBA00023136"/>
    </source>
</evidence>
<dbReference type="EMBL" id="AZBU02000002">
    <property type="protein sequence ID" value="TKR93078.1"/>
    <property type="molecule type" value="Genomic_DNA"/>
</dbReference>
<dbReference type="PANTHER" id="PTHR15549">
    <property type="entry name" value="PAIRED IMMUNOGLOBULIN-LIKE TYPE 2 RECEPTOR"/>
    <property type="match status" value="1"/>
</dbReference>
<dbReference type="Proteomes" id="UP000298663">
    <property type="component" value="Unassembled WGS sequence"/>
</dbReference>
<evidence type="ECO:0000256" key="7">
    <source>
        <dbReference type="SAM" id="SignalP"/>
    </source>
</evidence>
<organism evidence="8 9">
    <name type="scientific">Steinernema carpocapsae</name>
    <name type="common">Entomopathogenic nematode</name>
    <dbReference type="NCBI Taxonomy" id="34508"/>
    <lineage>
        <taxon>Eukaryota</taxon>
        <taxon>Metazoa</taxon>
        <taxon>Ecdysozoa</taxon>
        <taxon>Nematoda</taxon>
        <taxon>Chromadorea</taxon>
        <taxon>Rhabditida</taxon>
        <taxon>Tylenchina</taxon>
        <taxon>Panagrolaimomorpha</taxon>
        <taxon>Strongyloidoidea</taxon>
        <taxon>Steinernematidae</taxon>
        <taxon>Steinernema</taxon>
    </lineage>
</organism>
<comment type="subcellular location">
    <subcellularLocation>
        <location evidence="1">Membrane</location>
        <topology evidence="1">Single-pass membrane protein</topology>
    </subcellularLocation>
</comment>
<evidence type="ECO:0008006" key="10">
    <source>
        <dbReference type="Google" id="ProtNLM"/>
    </source>
</evidence>
<dbReference type="AlphaFoldDB" id="A0A4U5P9X1"/>
<keyword evidence="9" id="KW-1185">Reference proteome</keyword>
<reference evidence="8 9" key="1">
    <citation type="journal article" date="2015" name="Genome Biol.">
        <title>Comparative genomics of Steinernema reveals deeply conserved gene regulatory networks.</title>
        <authorList>
            <person name="Dillman A.R."/>
            <person name="Macchietto M."/>
            <person name="Porter C.F."/>
            <person name="Rogers A."/>
            <person name="Williams B."/>
            <person name="Antoshechkin I."/>
            <person name="Lee M.M."/>
            <person name="Goodwin Z."/>
            <person name="Lu X."/>
            <person name="Lewis E.E."/>
            <person name="Goodrich-Blair H."/>
            <person name="Stock S.P."/>
            <person name="Adams B.J."/>
            <person name="Sternberg P.W."/>
            <person name="Mortazavi A."/>
        </authorList>
    </citation>
    <scope>NUCLEOTIDE SEQUENCE [LARGE SCALE GENOMIC DNA]</scope>
    <source>
        <strain evidence="8 9">ALL</strain>
    </source>
</reference>
<keyword evidence="4 6" id="KW-0472">Membrane</keyword>
<keyword evidence="3 6" id="KW-1133">Transmembrane helix</keyword>
<feature type="compositionally biased region" description="Low complexity" evidence="5">
    <location>
        <begin position="54"/>
        <end position="80"/>
    </location>
</feature>
<dbReference type="GO" id="GO:0071944">
    <property type="term" value="C:cell periphery"/>
    <property type="evidence" value="ECO:0007669"/>
    <property type="project" value="UniProtKB-ARBA"/>
</dbReference>
<sequence>MRSRQLKIPTFIRGTLLLFAIAVAIDGNELSTSGKLNTTDSSSTALATLANSTLNETESATTPDATAPFSSPSPSTSAKPAPRELTEALPQTSQNPNSELSPAEANTTASPGGSSAGLIVGVVVAIVVLVGVIVGIILCKKKGLLCFAKKCPLDDKSYKNPPEMKDMYYTSNNFKHRGPLVIKKNLPVEEKPNIDLEAEKDDNPESKKFTFEEFDNVVYDIGPGVEKVVE</sequence>